<evidence type="ECO:0000256" key="6">
    <source>
        <dbReference type="ARBA" id="ARBA00023136"/>
    </source>
</evidence>
<reference evidence="14 15" key="1">
    <citation type="submission" date="2021-07" db="EMBL/GenBank/DDBJ databases">
        <authorList>
            <person name="Palmer J.M."/>
        </authorList>
    </citation>
    <scope>NUCLEOTIDE SEQUENCE [LARGE SCALE GENOMIC DNA]</scope>
    <source>
        <strain evidence="14 15">AT_MEX2019</strain>
        <tissue evidence="14">Muscle</tissue>
    </source>
</reference>
<feature type="signal peptide" evidence="12">
    <location>
        <begin position="1"/>
        <end position="27"/>
    </location>
</feature>
<dbReference type="Gene3D" id="2.60.40.10">
    <property type="entry name" value="Immunoglobulins"/>
    <property type="match status" value="2"/>
</dbReference>
<comment type="subcellular location">
    <subcellularLocation>
        <location evidence="1">Cell membrane</location>
        <topology evidence="1">Single-pass type I membrane protein</topology>
    </subcellularLocation>
</comment>
<dbReference type="InterPro" id="IPR003599">
    <property type="entry name" value="Ig_sub"/>
</dbReference>
<keyword evidence="4 12" id="KW-0732">Signal</keyword>
<evidence type="ECO:0000313" key="14">
    <source>
        <dbReference type="EMBL" id="MED6251912.1"/>
    </source>
</evidence>
<protein>
    <recommendedName>
        <fullName evidence="13">Ig-like domain-containing protein</fullName>
    </recommendedName>
</protein>
<keyword evidence="10" id="KW-0393">Immunoglobulin domain</keyword>
<feature type="transmembrane region" description="Helical" evidence="11">
    <location>
        <begin position="257"/>
        <end position="280"/>
    </location>
</feature>
<dbReference type="SMART" id="SM00406">
    <property type="entry name" value="IGv"/>
    <property type="match status" value="2"/>
</dbReference>
<keyword evidence="5 11" id="KW-1133">Transmembrane helix</keyword>
<dbReference type="Pfam" id="PF07686">
    <property type="entry name" value="V-set"/>
    <property type="match status" value="1"/>
</dbReference>
<evidence type="ECO:0000256" key="1">
    <source>
        <dbReference type="ARBA" id="ARBA00004251"/>
    </source>
</evidence>
<name>A0ABU7BMP3_9TELE</name>
<feature type="chain" id="PRO_5047181022" description="Ig-like domain-containing protein" evidence="12">
    <location>
        <begin position="28"/>
        <end position="445"/>
    </location>
</feature>
<proteinExistence type="predicted"/>
<evidence type="ECO:0000256" key="5">
    <source>
        <dbReference type="ARBA" id="ARBA00022989"/>
    </source>
</evidence>
<dbReference type="PANTHER" id="PTHR25466">
    <property type="entry name" value="T-LYMPHOCYTE ACTIVATION ANTIGEN"/>
    <property type="match status" value="1"/>
</dbReference>
<dbReference type="EMBL" id="JAHUTI010060500">
    <property type="protein sequence ID" value="MED6251912.1"/>
    <property type="molecule type" value="Genomic_DNA"/>
</dbReference>
<dbReference type="SMART" id="SM00409">
    <property type="entry name" value="IG"/>
    <property type="match status" value="2"/>
</dbReference>
<sequence length="445" mass="50542">MLTMKADKWILLFALWLISVSSNGVEGCETRVTVTAPLGSSVLLPCSFLSNGPDWVKWTHWGEEDQRDRELVHLSSEGRVEFLEPRSGRVKTFPNQASERNFSITIDGVQNSDMGSYYCNRSDECFEVKLSEDEGEQFSEESCGKDFCKTSEVPAMLGSSVLLPCSLNGTAFKWVTWAHINKGNVVRLSSHGRVHFPDPRSGRVKAFPSQVLKMDYSIVIDKLENIDLGSYCCKQRNNCFRVELLEVRRKRSQSLQLLIYILACFAAFIVLSLFGYICWLKCMCLANKSRLDVIVTVSETTEGPSAPQQEVVRVNQIAGADNSLVYENDGPSRNPSGQPVVLQLQDGNRPRPSEIGIYPNLDEFKFERVESQRTRQRFHIDLISRLRQASFNRHFYVNQGEIHKQQAMAAQTENKKAGMGRRKAKDSCEYKNPIYNRSTDHLNRL</sequence>
<keyword evidence="9" id="KW-0325">Glycoprotein</keyword>
<dbReference type="Proteomes" id="UP001345963">
    <property type="component" value="Unassembled WGS sequence"/>
</dbReference>
<dbReference type="InterPro" id="IPR013783">
    <property type="entry name" value="Ig-like_fold"/>
</dbReference>
<evidence type="ECO:0000256" key="2">
    <source>
        <dbReference type="ARBA" id="ARBA00022475"/>
    </source>
</evidence>
<evidence type="ECO:0000256" key="11">
    <source>
        <dbReference type="SAM" id="Phobius"/>
    </source>
</evidence>
<keyword evidence="15" id="KW-1185">Reference proteome</keyword>
<dbReference type="PANTHER" id="PTHR25466:SF14">
    <property type="entry name" value="BUTYROPHILIN SUBFAMILY 2 MEMBER A2-LIKE-RELATED"/>
    <property type="match status" value="1"/>
</dbReference>
<gene>
    <name evidence="14" type="ORF">ATANTOWER_004500</name>
</gene>
<keyword evidence="6 11" id="KW-0472">Membrane</keyword>
<evidence type="ECO:0000256" key="4">
    <source>
        <dbReference type="ARBA" id="ARBA00022729"/>
    </source>
</evidence>
<evidence type="ECO:0000259" key="13">
    <source>
        <dbReference type="PROSITE" id="PS50835"/>
    </source>
</evidence>
<dbReference type="InterPro" id="IPR051713">
    <property type="entry name" value="T-cell_Activation_Regulation"/>
</dbReference>
<keyword evidence="8" id="KW-0675">Receptor</keyword>
<dbReference type="PROSITE" id="PS50835">
    <property type="entry name" value="IG_LIKE"/>
    <property type="match status" value="1"/>
</dbReference>
<evidence type="ECO:0000256" key="7">
    <source>
        <dbReference type="ARBA" id="ARBA00023157"/>
    </source>
</evidence>
<feature type="domain" description="Ig-like" evidence="13">
    <location>
        <begin position="39"/>
        <end position="131"/>
    </location>
</feature>
<keyword evidence="3 11" id="KW-0812">Transmembrane</keyword>
<comment type="caution">
    <text evidence="14">The sequence shown here is derived from an EMBL/GenBank/DDBJ whole genome shotgun (WGS) entry which is preliminary data.</text>
</comment>
<keyword evidence="2" id="KW-1003">Cell membrane</keyword>
<evidence type="ECO:0000256" key="9">
    <source>
        <dbReference type="ARBA" id="ARBA00023180"/>
    </source>
</evidence>
<dbReference type="InterPro" id="IPR036179">
    <property type="entry name" value="Ig-like_dom_sf"/>
</dbReference>
<dbReference type="SUPFAM" id="SSF48726">
    <property type="entry name" value="Immunoglobulin"/>
    <property type="match status" value="2"/>
</dbReference>
<evidence type="ECO:0000256" key="10">
    <source>
        <dbReference type="ARBA" id="ARBA00023319"/>
    </source>
</evidence>
<keyword evidence="7" id="KW-1015">Disulfide bond</keyword>
<evidence type="ECO:0000256" key="3">
    <source>
        <dbReference type="ARBA" id="ARBA00022692"/>
    </source>
</evidence>
<evidence type="ECO:0000256" key="12">
    <source>
        <dbReference type="SAM" id="SignalP"/>
    </source>
</evidence>
<dbReference type="InterPro" id="IPR013106">
    <property type="entry name" value="Ig_V-set"/>
</dbReference>
<dbReference type="InterPro" id="IPR007110">
    <property type="entry name" value="Ig-like_dom"/>
</dbReference>
<accession>A0ABU7BMP3</accession>
<organism evidence="14 15">
    <name type="scientific">Ataeniobius toweri</name>
    <dbReference type="NCBI Taxonomy" id="208326"/>
    <lineage>
        <taxon>Eukaryota</taxon>
        <taxon>Metazoa</taxon>
        <taxon>Chordata</taxon>
        <taxon>Craniata</taxon>
        <taxon>Vertebrata</taxon>
        <taxon>Euteleostomi</taxon>
        <taxon>Actinopterygii</taxon>
        <taxon>Neopterygii</taxon>
        <taxon>Teleostei</taxon>
        <taxon>Neoteleostei</taxon>
        <taxon>Acanthomorphata</taxon>
        <taxon>Ovalentaria</taxon>
        <taxon>Atherinomorphae</taxon>
        <taxon>Cyprinodontiformes</taxon>
        <taxon>Goodeidae</taxon>
        <taxon>Ataeniobius</taxon>
    </lineage>
</organism>
<evidence type="ECO:0000256" key="8">
    <source>
        <dbReference type="ARBA" id="ARBA00023170"/>
    </source>
</evidence>
<evidence type="ECO:0000313" key="15">
    <source>
        <dbReference type="Proteomes" id="UP001345963"/>
    </source>
</evidence>